<dbReference type="eggNOG" id="arCOG00175">
    <property type="taxonomic scope" value="Archaea"/>
</dbReference>
<evidence type="ECO:0000256" key="6">
    <source>
        <dbReference type="ARBA" id="ARBA00038307"/>
    </source>
</evidence>
<dbReference type="SMART" id="SM00382">
    <property type="entry name" value="AAA"/>
    <property type="match status" value="1"/>
</dbReference>
<evidence type="ECO:0000256" key="7">
    <source>
        <dbReference type="ARBA" id="ARBA00038781"/>
    </source>
</evidence>
<dbReference type="PANTHER" id="PTHR42781">
    <property type="entry name" value="SPERMIDINE/PUTRESCINE IMPORT ATP-BINDING PROTEIN POTA"/>
    <property type="match status" value="1"/>
</dbReference>
<dbReference type="InParanoid" id="D1YZR1"/>
<dbReference type="Gene3D" id="3.40.50.300">
    <property type="entry name" value="P-loop containing nucleotide triphosphate hydrolases"/>
    <property type="match status" value="1"/>
</dbReference>
<comment type="subcellular location">
    <subcellularLocation>
        <location evidence="1">Cell membrane</location>
        <topology evidence="1">Peripheral membrane protein</topology>
    </subcellularLocation>
</comment>
<proteinExistence type="inferred from homology"/>
<dbReference type="AlphaFoldDB" id="D1YZR1"/>
<evidence type="ECO:0000256" key="9">
    <source>
        <dbReference type="ARBA" id="ARBA00041133"/>
    </source>
</evidence>
<name>D1YZR1_METPS</name>
<evidence type="ECO:0000256" key="5">
    <source>
        <dbReference type="ARBA" id="ARBA00022840"/>
    </source>
</evidence>
<evidence type="ECO:0000313" key="13">
    <source>
        <dbReference type="Proteomes" id="UP000001882"/>
    </source>
</evidence>
<reference evidence="13" key="3">
    <citation type="journal article" date="2011" name="PLoS ONE">
        <title>Genome sequence of a mesophilic hydrogenotrophic methanogen Methanocella paludicola, the first cultivated representative of the order Methanocellales.</title>
        <authorList>
            <person name="Sakai S."/>
            <person name="Takaki Y."/>
            <person name="Shimamura S."/>
            <person name="Sekine M."/>
            <person name="Tajima T."/>
            <person name="Kosugi H."/>
            <person name="Ichikawa N."/>
            <person name="Tasumi E."/>
            <person name="Hiraki A.T."/>
            <person name="Shimizu A."/>
            <person name="Kato Y."/>
            <person name="Nishiko R."/>
            <person name="Mori K."/>
            <person name="Fujita N."/>
            <person name="Imachi H."/>
            <person name="Takai K."/>
        </authorList>
    </citation>
    <scope>NUCLEOTIDE SEQUENCE [LARGE SCALE GENOMIC DNA]</scope>
    <source>
        <strain evidence="13">DSM 17711 / JCM 13418 / NBRC 101707 / SANAE</strain>
    </source>
</reference>
<dbReference type="PROSITE" id="PS50893">
    <property type="entry name" value="ABC_TRANSPORTER_2"/>
    <property type="match status" value="1"/>
</dbReference>
<evidence type="ECO:0000256" key="10">
    <source>
        <dbReference type="ARBA" id="ARBA00047936"/>
    </source>
</evidence>
<dbReference type="InterPro" id="IPR050093">
    <property type="entry name" value="ABC_SmlMolc_Importer"/>
</dbReference>
<dbReference type="GO" id="GO:1901238">
    <property type="term" value="F:ABC-type tungstate transporter activity"/>
    <property type="evidence" value="ECO:0007669"/>
    <property type="project" value="UniProtKB-EC"/>
</dbReference>
<evidence type="ECO:0000256" key="3">
    <source>
        <dbReference type="ARBA" id="ARBA00022505"/>
    </source>
</evidence>
<dbReference type="GeneID" id="8681747"/>
<comment type="similarity">
    <text evidence="6">Belongs to the ABC transporter superfamily. Sulfate/tungstate importer (TC 3.A.1.6) family.</text>
</comment>
<dbReference type="GO" id="GO:0016887">
    <property type="term" value="F:ATP hydrolysis activity"/>
    <property type="evidence" value="ECO:0007669"/>
    <property type="project" value="InterPro"/>
</dbReference>
<dbReference type="RefSeq" id="WP_012900610.1">
    <property type="nucleotide sequence ID" value="NC_013665.1"/>
</dbReference>
<dbReference type="SUPFAM" id="SSF52540">
    <property type="entry name" value="P-loop containing nucleoside triphosphate hydrolases"/>
    <property type="match status" value="1"/>
</dbReference>
<accession>D1YZR1</accession>
<keyword evidence="4" id="KW-0547">Nucleotide-binding</keyword>
<dbReference type="InterPro" id="IPR027417">
    <property type="entry name" value="P-loop_NTPase"/>
</dbReference>
<dbReference type="STRING" id="304371.MCP_1861"/>
<organism evidence="12 13">
    <name type="scientific">Methanocella paludicola (strain DSM 17711 / JCM 13418 / NBRC 101707 / SANAE)</name>
    <dbReference type="NCBI Taxonomy" id="304371"/>
    <lineage>
        <taxon>Archaea</taxon>
        <taxon>Methanobacteriati</taxon>
        <taxon>Methanobacteriota</taxon>
        <taxon>Stenosarchaea group</taxon>
        <taxon>Methanomicrobia</taxon>
        <taxon>Methanocellales</taxon>
        <taxon>Methanocellaceae</taxon>
        <taxon>Methanocella</taxon>
    </lineage>
</organism>
<dbReference type="PANTHER" id="PTHR42781:SF4">
    <property type="entry name" value="SPERMIDINE_PUTRESCINE IMPORT ATP-BINDING PROTEIN POTA"/>
    <property type="match status" value="1"/>
</dbReference>
<comment type="subunit">
    <text evidence="7">The complex is composed of two ATP-binding proteins (WtpC), two transmembrane proteins (WtpB) and a solute-binding protein (WtpA).</text>
</comment>
<evidence type="ECO:0000256" key="2">
    <source>
        <dbReference type="ARBA" id="ARBA00022448"/>
    </source>
</evidence>
<dbReference type="Pfam" id="PF00005">
    <property type="entry name" value="ABC_tran"/>
    <property type="match status" value="1"/>
</dbReference>
<evidence type="ECO:0000256" key="4">
    <source>
        <dbReference type="ARBA" id="ARBA00022741"/>
    </source>
</evidence>
<dbReference type="GO" id="GO:0005524">
    <property type="term" value="F:ATP binding"/>
    <property type="evidence" value="ECO:0007669"/>
    <property type="project" value="UniProtKB-KW"/>
</dbReference>
<gene>
    <name evidence="12" type="ordered locus">MCP_1861</name>
</gene>
<dbReference type="InterPro" id="IPR003439">
    <property type="entry name" value="ABC_transporter-like_ATP-bd"/>
</dbReference>
<evidence type="ECO:0000259" key="11">
    <source>
        <dbReference type="PROSITE" id="PS50893"/>
    </source>
</evidence>
<reference evidence="12 13" key="2">
    <citation type="journal article" date="2008" name="Int. J. Syst. Evol. Microbiol.">
        <title>Methanocella paludicola gen. nov., sp. nov., a methane-producing archaeon, the first isolate of the lineage 'Rice Cluster I', and proposal of the new archaeal order Methanocellales ord. nov.</title>
        <authorList>
            <person name="Sakai S."/>
            <person name="Imachi H."/>
            <person name="Hanada S."/>
            <person name="Ohashi A."/>
            <person name="Harada H."/>
            <person name="Kamagata Y."/>
        </authorList>
    </citation>
    <scope>NUCLEOTIDE SEQUENCE [LARGE SCALE GENOMIC DNA]</scope>
    <source>
        <strain evidence="13">DSM 17711 / JCM 13418 / NBRC 101707 / SANAE</strain>
    </source>
</reference>
<dbReference type="EC" id="7.3.2.6" evidence="8"/>
<sequence length="229" mass="25436">MMLEAHDLVKYYDHRPVLNGASIAVKDGETRVIIGLNGSGKSTLLKAITGVIKIDMGVIKIDEKDVTNLPPEDRNVGYVPQHPSLFNHLTIEDNISYSLKNGRGSKEAFANVVSLLGLEKYLLMRPGELSGGYKCRVSLARAIMSRPRVLLLDEPMTEVDRAKKEQLLPTFKDVLGEFSIPVIYITHDPWEAGMIGNTYSIMDNGKIASIGSPEEAFRMIREQALHNMI</sequence>
<evidence type="ECO:0000256" key="1">
    <source>
        <dbReference type="ARBA" id="ARBA00004202"/>
    </source>
</evidence>
<comment type="catalytic activity">
    <reaction evidence="10">
        <text>tungstate(in) + ATP + H2O = tungstate(out) + ADP + phosphate + H(+)</text>
        <dbReference type="Rhea" id="RHEA:35027"/>
        <dbReference type="ChEBI" id="CHEBI:15377"/>
        <dbReference type="ChEBI" id="CHEBI:15378"/>
        <dbReference type="ChEBI" id="CHEBI:30616"/>
        <dbReference type="ChEBI" id="CHEBI:43474"/>
        <dbReference type="ChEBI" id="CHEBI:46502"/>
        <dbReference type="ChEBI" id="CHEBI:456216"/>
        <dbReference type="EC" id="7.3.2.6"/>
    </reaction>
</comment>
<evidence type="ECO:0000313" key="12">
    <source>
        <dbReference type="EMBL" id="BAI61933.1"/>
    </source>
</evidence>
<dbReference type="EMBL" id="AP011532">
    <property type="protein sequence ID" value="BAI61933.1"/>
    <property type="molecule type" value="Genomic_DNA"/>
</dbReference>
<protein>
    <recommendedName>
        <fullName evidence="9">Molybdate/tungstate import ATP-binding protein WtpC</fullName>
        <ecNumber evidence="8">7.3.2.6</ecNumber>
    </recommendedName>
</protein>
<evidence type="ECO:0000256" key="8">
    <source>
        <dbReference type="ARBA" id="ARBA00039025"/>
    </source>
</evidence>
<keyword evidence="2" id="KW-0813">Transport</keyword>
<feature type="domain" description="ABC transporter" evidence="11">
    <location>
        <begin position="3"/>
        <end position="229"/>
    </location>
</feature>
<keyword evidence="13" id="KW-1185">Reference proteome</keyword>
<dbReference type="InterPro" id="IPR003593">
    <property type="entry name" value="AAA+_ATPase"/>
</dbReference>
<dbReference type="Proteomes" id="UP000001882">
    <property type="component" value="Chromosome"/>
</dbReference>
<dbReference type="OrthoDB" id="18368at2157"/>
<reference evidence="12 13" key="1">
    <citation type="journal article" date="2007" name="Appl. Environ. Microbiol.">
        <title>Isolation of key methanogens for global methane emission from rice paddy fields: a novel isolate affiliated with the clone cluster rice cluster I.</title>
        <authorList>
            <person name="Sakai S."/>
            <person name="Imachi H."/>
            <person name="Sekiguchi Y."/>
            <person name="Ohashi A."/>
            <person name="Harada H."/>
            <person name="Kamagata Y."/>
        </authorList>
    </citation>
    <scope>NUCLEOTIDE SEQUENCE [LARGE SCALE GENOMIC DNA]</scope>
    <source>
        <strain evidence="13">DSM 17711 / JCM 13418 / NBRC 101707 / SANAE</strain>
    </source>
</reference>
<keyword evidence="3" id="KW-0500">Molybdenum</keyword>
<dbReference type="KEGG" id="mpd:MCP_1861"/>
<dbReference type="GO" id="GO:0005886">
    <property type="term" value="C:plasma membrane"/>
    <property type="evidence" value="ECO:0007669"/>
    <property type="project" value="UniProtKB-SubCell"/>
</dbReference>
<keyword evidence="5" id="KW-0067">ATP-binding</keyword>